<keyword evidence="2 6" id="KW-0698">rRNA processing</keyword>
<dbReference type="InterPro" id="IPR029028">
    <property type="entry name" value="Alpha/beta_knot_MTases"/>
</dbReference>
<name>A0A2K1Q3H5_9GAMM</name>
<dbReference type="PANTHER" id="PTHR46429:SF1">
    <property type="entry name" value="23S RRNA (GUANOSINE-2'-O-)-METHYLTRANSFERASE RLMB"/>
    <property type="match status" value="1"/>
</dbReference>
<organism evidence="8 9">
    <name type="scientific">Solilutibacter silvestris</name>
    <dbReference type="NCBI Taxonomy" id="1645665"/>
    <lineage>
        <taxon>Bacteria</taxon>
        <taxon>Pseudomonadati</taxon>
        <taxon>Pseudomonadota</taxon>
        <taxon>Gammaproteobacteria</taxon>
        <taxon>Lysobacterales</taxon>
        <taxon>Lysobacteraceae</taxon>
        <taxon>Solilutibacter</taxon>
    </lineage>
</organism>
<evidence type="ECO:0000256" key="3">
    <source>
        <dbReference type="ARBA" id="ARBA00022603"/>
    </source>
</evidence>
<accession>A0A2K1Q3H5</accession>
<dbReference type="InterPro" id="IPR024915">
    <property type="entry name" value="23S_rRNA_MeTrfase_RlmB"/>
</dbReference>
<feature type="binding site" evidence="6">
    <location>
        <position position="200"/>
    </location>
    <ligand>
        <name>S-adenosyl-L-methionine</name>
        <dbReference type="ChEBI" id="CHEBI:59789"/>
    </ligand>
</feature>
<dbReference type="SMART" id="SM00967">
    <property type="entry name" value="SpoU_sub_bind"/>
    <property type="match status" value="1"/>
</dbReference>
<comment type="function">
    <text evidence="6">Specifically methylates the ribose of guanosine 2251 in 23S rRNA.</text>
</comment>
<dbReference type="GO" id="GO:0005829">
    <property type="term" value="C:cytosol"/>
    <property type="evidence" value="ECO:0007669"/>
    <property type="project" value="TreeGrafter"/>
</dbReference>
<feature type="domain" description="RNA 2-O ribose methyltransferase substrate binding" evidence="7">
    <location>
        <begin position="7"/>
        <end position="83"/>
    </location>
</feature>
<dbReference type="FunFam" id="3.40.1280.10:FF:000008">
    <property type="entry name" value="Group 3 RNA methyltransferase TrmH"/>
    <property type="match status" value="1"/>
</dbReference>
<evidence type="ECO:0000313" key="8">
    <source>
        <dbReference type="EMBL" id="PNS09588.1"/>
    </source>
</evidence>
<dbReference type="NCBIfam" id="TIGR00186">
    <property type="entry name" value="rRNA_methyl_3"/>
    <property type="match status" value="1"/>
</dbReference>
<dbReference type="AlphaFoldDB" id="A0A2K1Q3H5"/>
<comment type="catalytic activity">
    <reaction evidence="6">
        <text>guanosine(2251) in 23S rRNA + S-adenosyl-L-methionine = 2'-O-methylguanosine(2251) in 23S rRNA + S-adenosyl-L-homocysteine + H(+)</text>
        <dbReference type="Rhea" id="RHEA:24140"/>
        <dbReference type="Rhea" id="RHEA-COMP:10239"/>
        <dbReference type="Rhea" id="RHEA-COMP:10241"/>
        <dbReference type="ChEBI" id="CHEBI:15378"/>
        <dbReference type="ChEBI" id="CHEBI:57856"/>
        <dbReference type="ChEBI" id="CHEBI:59789"/>
        <dbReference type="ChEBI" id="CHEBI:74269"/>
        <dbReference type="ChEBI" id="CHEBI:74445"/>
        <dbReference type="EC" id="2.1.1.185"/>
    </reaction>
</comment>
<dbReference type="InterPro" id="IPR013123">
    <property type="entry name" value="SpoU_subst-bd"/>
</dbReference>
<keyword evidence="5 6" id="KW-0949">S-adenosyl-L-methionine</keyword>
<dbReference type="RefSeq" id="WP_103074622.1">
    <property type="nucleotide sequence ID" value="NZ_NPZB01000001.1"/>
</dbReference>
<keyword evidence="3 6" id="KW-0489">Methyltransferase</keyword>
<dbReference type="Pfam" id="PF00588">
    <property type="entry name" value="SpoU_methylase"/>
    <property type="match status" value="1"/>
</dbReference>
<dbReference type="Pfam" id="PF08032">
    <property type="entry name" value="SpoU_sub_bind"/>
    <property type="match status" value="1"/>
</dbReference>
<sequence length="248" mass="26449">MSKDSQWIAGINAVASAIEHDAANVREILIEAGAKNPRVLEIETQARRLGIEPRRVAQQALDGVAGGLRHQGVIARYAAAKTYDENDLKGIVENADGRVLILVLDEVQDPHNLGACLRSAAAAGAHAVVIPRDKAASITATVRKTSAGAADRLPVVRVTNLARCLKSLQQQGVWIYGLAGETETSLYSIDLRGNVALVLGAEAEGLRRLTREHCDQLVRIPMPGAMESLNVSVAAGISLFEAVRQRVS</sequence>
<evidence type="ECO:0000256" key="1">
    <source>
        <dbReference type="ARBA" id="ARBA00022490"/>
    </source>
</evidence>
<dbReference type="Gene3D" id="3.30.1330.30">
    <property type="match status" value="1"/>
</dbReference>
<dbReference type="HAMAP" id="MF_01887">
    <property type="entry name" value="23SrRNA_methyltr_B"/>
    <property type="match status" value="1"/>
</dbReference>
<feature type="binding site" evidence="6">
    <location>
        <position position="229"/>
    </location>
    <ligand>
        <name>S-adenosyl-L-methionine</name>
        <dbReference type="ChEBI" id="CHEBI:59789"/>
    </ligand>
</feature>
<dbReference type="InterPro" id="IPR029026">
    <property type="entry name" value="tRNA_m1G_MTases_N"/>
</dbReference>
<dbReference type="CDD" id="cd18103">
    <property type="entry name" value="SpoU-like_RlmB"/>
    <property type="match status" value="1"/>
</dbReference>
<dbReference type="OrthoDB" id="9785673at2"/>
<dbReference type="SUPFAM" id="SSF55315">
    <property type="entry name" value="L30e-like"/>
    <property type="match status" value="1"/>
</dbReference>
<dbReference type="InterPro" id="IPR004441">
    <property type="entry name" value="rRNA_MeTrfase_TrmH"/>
</dbReference>
<dbReference type="InterPro" id="IPR001537">
    <property type="entry name" value="SpoU_MeTrfase"/>
</dbReference>
<evidence type="ECO:0000313" key="9">
    <source>
        <dbReference type="Proteomes" id="UP000236220"/>
    </source>
</evidence>
<dbReference type="EMBL" id="NPZB01000001">
    <property type="protein sequence ID" value="PNS09588.1"/>
    <property type="molecule type" value="Genomic_DNA"/>
</dbReference>
<protein>
    <recommendedName>
        <fullName evidence="6">23S rRNA (guanosine-2'-O-)-methyltransferase RlmB</fullName>
        <ecNumber evidence="6">2.1.1.185</ecNumber>
    </recommendedName>
    <alternativeName>
        <fullName evidence="6">23S rRNA (guanosine2251 2'-O)-methyltransferase</fullName>
    </alternativeName>
    <alternativeName>
        <fullName evidence="6">23S rRNA Gm2251 2'-O-methyltransferase</fullName>
    </alternativeName>
</protein>
<keyword evidence="4 6" id="KW-0808">Transferase</keyword>
<dbReference type="PANTHER" id="PTHR46429">
    <property type="entry name" value="23S RRNA (GUANOSINE-2'-O-)-METHYLTRANSFERASE RLMB"/>
    <property type="match status" value="1"/>
</dbReference>
<evidence type="ECO:0000256" key="4">
    <source>
        <dbReference type="ARBA" id="ARBA00022679"/>
    </source>
</evidence>
<evidence type="ECO:0000256" key="2">
    <source>
        <dbReference type="ARBA" id="ARBA00022552"/>
    </source>
</evidence>
<gene>
    <name evidence="6" type="primary">rlmB</name>
    <name evidence="8" type="ORF">Lysil_1217</name>
</gene>
<dbReference type="Gene3D" id="3.40.1280.10">
    <property type="match status" value="1"/>
</dbReference>
<comment type="similarity">
    <text evidence="6">Belongs to the class IV-like SAM-binding methyltransferase superfamily. RNA methyltransferase TrmH family. RlmB subfamily.</text>
</comment>
<dbReference type="EC" id="2.1.1.185" evidence="6"/>
<reference evidence="8 9" key="1">
    <citation type="submission" date="2017-08" db="EMBL/GenBank/DDBJ databases">
        <title>Lysobacter sylvestris genome.</title>
        <authorList>
            <person name="Zhang D.-C."/>
            <person name="Albuquerque L."/>
            <person name="Franca L."/>
            <person name="Froufe H.J.C."/>
            <person name="Barroso C."/>
            <person name="Egas C."/>
            <person name="Da Costa M."/>
            <person name="Margesin R."/>
        </authorList>
    </citation>
    <scope>NUCLEOTIDE SEQUENCE [LARGE SCALE GENOMIC DNA]</scope>
    <source>
        <strain evidence="8 9">AM20-91</strain>
    </source>
</reference>
<dbReference type="GO" id="GO:0003723">
    <property type="term" value="F:RNA binding"/>
    <property type="evidence" value="ECO:0007669"/>
    <property type="project" value="InterPro"/>
</dbReference>
<dbReference type="Proteomes" id="UP000236220">
    <property type="component" value="Unassembled WGS sequence"/>
</dbReference>
<keyword evidence="1 6" id="KW-0963">Cytoplasm</keyword>
<feature type="binding site" evidence="6">
    <location>
        <position position="220"/>
    </location>
    <ligand>
        <name>S-adenosyl-L-methionine</name>
        <dbReference type="ChEBI" id="CHEBI:59789"/>
    </ligand>
</feature>
<comment type="subcellular location">
    <subcellularLocation>
        <location evidence="6">Cytoplasm</location>
    </subcellularLocation>
</comment>
<keyword evidence="9" id="KW-1185">Reference proteome</keyword>
<evidence type="ECO:0000256" key="6">
    <source>
        <dbReference type="HAMAP-Rule" id="MF_01887"/>
    </source>
</evidence>
<evidence type="ECO:0000259" key="7">
    <source>
        <dbReference type="SMART" id="SM00967"/>
    </source>
</evidence>
<comment type="caution">
    <text evidence="8">The sequence shown here is derived from an EMBL/GenBank/DDBJ whole genome shotgun (WGS) entry which is preliminary data.</text>
</comment>
<dbReference type="GO" id="GO:0070039">
    <property type="term" value="F:rRNA (guanosine-2'-O-)-methyltransferase activity"/>
    <property type="evidence" value="ECO:0007669"/>
    <property type="project" value="UniProtKB-UniRule"/>
</dbReference>
<evidence type="ECO:0000256" key="5">
    <source>
        <dbReference type="ARBA" id="ARBA00022691"/>
    </source>
</evidence>
<proteinExistence type="inferred from homology"/>
<dbReference type="InterPro" id="IPR029064">
    <property type="entry name" value="Ribosomal_eL30-like_sf"/>
</dbReference>
<dbReference type="SUPFAM" id="SSF75217">
    <property type="entry name" value="alpha/beta knot"/>
    <property type="match status" value="1"/>
</dbReference>